<dbReference type="Proteomes" id="UP001355206">
    <property type="component" value="Unassembled WGS sequence"/>
</dbReference>
<gene>
    <name evidence="2" type="ORF">MOTC310_10515</name>
</gene>
<protein>
    <submittedName>
        <fullName evidence="2">Uncharacterized protein</fullName>
    </submittedName>
</protein>
<keyword evidence="3" id="KW-1185">Reference proteome</keyword>
<name>A0ABU7TM41_9HYPH</name>
<keyword evidence="1" id="KW-0812">Transmembrane</keyword>
<organism evidence="2 3">
    <name type="scientific">Methylobacterium oryzae</name>
    <dbReference type="NCBI Taxonomy" id="334852"/>
    <lineage>
        <taxon>Bacteria</taxon>
        <taxon>Pseudomonadati</taxon>
        <taxon>Pseudomonadota</taxon>
        <taxon>Alphaproteobacteria</taxon>
        <taxon>Hyphomicrobiales</taxon>
        <taxon>Methylobacteriaceae</taxon>
        <taxon>Methylobacterium</taxon>
    </lineage>
</organism>
<keyword evidence="1" id="KW-0472">Membrane</keyword>
<evidence type="ECO:0000313" key="3">
    <source>
        <dbReference type="Proteomes" id="UP001355206"/>
    </source>
</evidence>
<reference evidence="2 3" key="1">
    <citation type="journal article" date="2012" name="Genet. Mol. Biol.">
        <title>Analysis of 16S rRNA and mxaF genes revealing insights into Methylobacterium niche-specific plant association.</title>
        <authorList>
            <person name="Dourado M.N."/>
            <person name="Andreote F.D."/>
            <person name="Dini-Andreote F."/>
            <person name="Conti R."/>
            <person name="Araujo J.M."/>
            <person name="Araujo W.L."/>
        </authorList>
    </citation>
    <scope>NUCLEOTIDE SEQUENCE [LARGE SCALE GENOMIC DNA]</scope>
    <source>
        <strain evidence="2 3">TC3-10</strain>
    </source>
</reference>
<sequence>MHRIRNGFRRRSVSPAPALPESLTRFVSQPAPKAGWITAPLWDIAAALLVGVVVALVGGRILEAW</sequence>
<comment type="caution">
    <text evidence="2">The sequence shown here is derived from an EMBL/GenBank/DDBJ whole genome shotgun (WGS) entry which is preliminary data.</text>
</comment>
<proteinExistence type="predicted"/>
<dbReference type="EMBL" id="MLCA01000006">
    <property type="protein sequence ID" value="MEE7490868.1"/>
    <property type="molecule type" value="Genomic_DNA"/>
</dbReference>
<keyword evidence="1" id="KW-1133">Transmembrane helix</keyword>
<evidence type="ECO:0000313" key="2">
    <source>
        <dbReference type="EMBL" id="MEE7490868.1"/>
    </source>
</evidence>
<evidence type="ECO:0000256" key="1">
    <source>
        <dbReference type="SAM" id="Phobius"/>
    </source>
</evidence>
<accession>A0ABU7TM41</accession>
<dbReference type="RefSeq" id="WP_331301731.1">
    <property type="nucleotide sequence ID" value="NZ_MLCA01000006.1"/>
</dbReference>
<feature type="transmembrane region" description="Helical" evidence="1">
    <location>
        <begin position="41"/>
        <end position="62"/>
    </location>
</feature>